<keyword evidence="2" id="KW-0227">DNA damage</keyword>
<sequence length="276" mass="29938">DGWDAFPLEAVQRFEVGTKQTDSGPIVLFVYHVPYMTRFHGFLADGSVHTIEKGDIGKNSTQSEAFQQHEMAVSGCATDALKRSMRHLGRQFGITLYDKEHEDFLAATGKKKAPAKKAPAKKKSAKKKTTAKKKVTKGQQTVAGSGTVEKAEVTEQEVVEAESAASVVSGETVSSSDPIDRALAYTIPEQLVMNGKTVRLPSAGKTVETVLGEPLGVDLLTWLAGLRPSPAKSPPFVGETEEETKLQNAVRFVLLQKMGDKLSDDETESIKEYLSI</sequence>
<dbReference type="GO" id="GO:0006302">
    <property type="term" value="P:double-strand break repair"/>
    <property type="evidence" value="ECO:0007669"/>
    <property type="project" value="UniProtKB-ARBA"/>
</dbReference>
<evidence type="ECO:0000256" key="1">
    <source>
        <dbReference type="ARBA" id="ARBA00006638"/>
    </source>
</evidence>
<feature type="compositionally biased region" description="Basic residues" evidence="4">
    <location>
        <begin position="109"/>
        <end position="136"/>
    </location>
</feature>
<dbReference type="Gene3D" id="3.30.390.80">
    <property type="entry name" value="DNA repair protein Rad52/59/22"/>
    <property type="match status" value="1"/>
</dbReference>
<accession>A0A0F9BEC7</accession>
<dbReference type="InterPro" id="IPR042525">
    <property type="entry name" value="Rad52_Rad59_Rad22_sf"/>
</dbReference>
<evidence type="ECO:0000256" key="4">
    <source>
        <dbReference type="SAM" id="MobiDB-lite"/>
    </source>
</evidence>
<evidence type="ECO:0000256" key="3">
    <source>
        <dbReference type="ARBA" id="ARBA00023204"/>
    </source>
</evidence>
<proteinExistence type="inferred from homology"/>
<evidence type="ECO:0000313" key="5">
    <source>
        <dbReference type="EMBL" id="KKL20085.1"/>
    </source>
</evidence>
<dbReference type="GO" id="GO:0006310">
    <property type="term" value="P:DNA recombination"/>
    <property type="evidence" value="ECO:0007669"/>
    <property type="project" value="UniProtKB-ARBA"/>
</dbReference>
<dbReference type="EMBL" id="LAZR01038236">
    <property type="protein sequence ID" value="KKL20085.1"/>
    <property type="molecule type" value="Genomic_DNA"/>
</dbReference>
<evidence type="ECO:0000256" key="2">
    <source>
        <dbReference type="ARBA" id="ARBA00022763"/>
    </source>
</evidence>
<reference evidence="5" key="1">
    <citation type="journal article" date="2015" name="Nature">
        <title>Complex archaea that bridge the gap between prokaryotes and eukaryotes.</title>
        <authorList>
            <person name="Spang A."/>
            <person name="Saw J.H."/>
            <person name="Jorgensen S.L."/>
            <person name="Zaremba-Niedzwiedzka K."/>
            <person name="Martijn J."/>
            <person name="Lind A.E."/>
            <person name="van Eijk R."/>
            <person name="Schleper C."/>
            <person name="Guy L."/>
            <person name="Ettema T.J."/>
        </authorList>
    </citation>
    <scope>NUCLEOTIDE SEQUENCE</scope>
</reference>
<dbReference type="InterPro" id="IPR041247">
    <property type="entry name" value="Rad52_fam"/>
</dbReference>
<dbReference type="Pfam" id="PF04098">
    <property type="entry name" value="Rad52_Rad22"/>
    <property type="match status" value="1"/>
</dbReference>
<name>A0A0F9BEC7_9ZZZZ</name>
<comment type="similarity">
    <text evidence="1">Belongs to the RAD52 family.</text>
</comment>
<organism evidence="5">
    <name type="scientific">marine sediment metagenome</name>
    <dbReference type="NCBI Taxonomy" id="412755"/>
    <lineage>
        <taxon>unclassified sequences</taxon>
        <taxon>metagenomes</taxon>
        <taxon>ecological metagenomes</taxon>
    </lineage>
</organism>
<gene>
    <name evidence="5" type="ORF">LCGC14_2459010</name>
</gene>
<protein>
    <submittedName>
        <fullName evidence="5">Uncharacterized protein</fullName>
    </submittedName>
</protein>
<keyword evidence="3" id="KW-0234">DNA repair</keyword>
<dbReference type="AlphaFoldDB" id="A0A0F9BEC7"/>
<feature type="region of interest" description="Disordered" evidence="4">
    <location>
        <begin position="109"/>
        <end position="143"/>
    </location>
</feature>
<feature type="non-terminal residue" evidence="5">
    <location>
        <position position="1"/>
    </location>
</feature>
<comment type="caution">
    <text evidence="5">The sequence shown here is derived from an EMBL/GenBank/DDBJ whole genome shotgun (WGS) entry which is preliminary data.</text>
</comment>